<evidence type="ECO:0000313" key="7">
    <source>
        <dbReference type="EMBL" id="KAF2846554.1"/>
    </source>
</evidence>
<dbReference type="Proteomes" id="UP000799423">
    <property type="component" value="Unassembled WGS sequence"/>
</dbReference>
<name>A0A6A7AUT6_9PLEO</name>
<keyword evidence="8" id="KW-1185">Reference proteome</keyword>
<dbReference type="InterPro" id="IPR013083">
    <property type="entry name" value="Znf_RING/FYVE/PHD"/>
</dbReference>
<evidence type="ECO:0000256" key="5">
    <source>
        <dbReference type="SAM" id="MobiDB-lite"/>
    </source>
</evidence>
<dbReference type="AlphaFoldDB" id="A0A6A7AUT6"/>
<evidence type="ECO:0000259" key="6">
    <source>
        <dbReference type="PROSITE" id="PS50089"/>
    </source>
</evidence>
<dbReference type="EMBL" id="MU006334">
    <property type="protein sequence ID" value="KAF2846554.1"/>
    <property type="molecule type" value="Genomic_DNA"/>
</dbReference>
<keyword evidence="2 4" id="KW-0863">Zinc-finger</keyword>
<reference evidence="7" key="1">
    <citation type="submission" date="2020-01" db="EMBL/GenBank/DDBJ databases">
        <authorList>
            <consortium name="DOE Joint Genome Institute"/>
            <person name="Haridas S."/>
            <person name="Albert R."/>
            <person name="Binder M."/>
            <person name="Bloem J."/>
            <person name="Labutti K."/>
            <person name="Salamov A."/>
            <person name="Andreopoulos B."/>
            <person name="Baker S.E."/>
            <person name="Barry K."/>
            <person name="Bills G."/>
            <person name="Bluhm B.H."/>
            <person name="Cannon C."/>
            <person name="Castanera R."/>
            <person name="Culley D.E."/>
            <person name="Daum C."/>
            <person name="Ezra D."/>
            <person name="Gonzalez J.B."/>
            <person name="Henrissat B."/>
            <person name="Kuo A."/>
            <person name="Liang C."/>
            <person name="Lipzen A."/>
            <person name="Lutzoni F."/>
            <person name="Magnuson J."/>
            <person name="Mondo S."/>
            <person name="Nolan M."/>
            <person name="Ohm R."/>
            <person name="Pangilinan J."/>
            <person name="Park H.-J."/>
            <person name="Ramirez L."/>
            <person name="Alfaro M."/>
            <person name="Sun H."/>
            <person name="Tritt A."/>
            <person name="Yoshinaga Y."/>
            <person name="Zwiers L.-H."/>
            <person name="Turgeon B.G."/>
            <person name="Goodwin S.B."/>
            <person name="Spatafora J.W."/>
            <person name="Crous P.W."/>
            <person name="Grigoriev I.V."/>
        </authorList>
    </citation>
    <scope>NUCLEOTIDE SEQUENCE</scope>
    <source>
        <strain evidence="7">IPT5</strain>
    </source>
</reference>
<dbReference type="PANTHER" id="PTHR45969">
    <property type="entry name" value="RING ZINC FINGER PROTEIN-RELATED"/>
    <property type="match status" value="1"/>
</dbReference>
<evidence type="ECO:0000256" key="1">
    <source>
        <dbReference type="ARBA" id="ARBA00022723"/>
    </source>
</evidence>
<feature type="region of interest" description="Disordered" evidence="5">
    <location>
        <begin position="348"/>
        <end position="385"/>
    </location>
</feature>
<dbReference type="Gene3D" id="3.30.40.10">
    <property type="entry name" value="Zinc/RING finger domain, C3HC4 (zinc finger)"/>
    <property type="match status" value="1"/>
</dbReference>
<accession>A0A6A7AUT6</accession>
<dbReference type="PANTHER" id="PTHR45969:SF69">
    <property type="entry name" value="FINGER DOMAIN PROTEIN, PUTATIVE (AFU_ORTHOLOGUE AFUA_3G12190)-RELATED"/>
    <property type="match status" value="1"/>
</dbReference>
<keyword evidence="1" id="KW-0479">Metal-binding</keyword>
<evidence type="ECO:0000256" key="3">
    <source>
        <dbReference type="ARBA" id="ARBA00022833"/>
    </source>
</evidence>
<dbReference type="SMART" id="SM00184">
    <property type="entry name" value="RING"/>
    <property type="match status" value="1"/>
</dbReference>
<dbReference type="OrthoDB" id="3691873at2759"/>
<dbReference type="SUPFAM" id="SSF57850">
    <property type="entry name" value="RING/U-box"/>
    <property type="match status" value="1"/>
</dbReference>
<gene>
    <name evidence="7" type="ORF">T440DRAFT_521732</name>
</gene>
<dbReference type="GO" id="GO:0016567">
    <property type="term" value="P:protein ubiquitination"/>
    <property type="evidence" value="ECO:0007669"/>
    <property type="project" value="TreeGrafter"/>
</dbReference>
<evidence type="ECO:0000313" key="8">
    <source>
        <dbReference type="Proteomes" id="UP000799423"/>
    </source>
</evidence>
<proteinExistence type="predicted"/>
<dbReference type="Pfam" id="PF13639">
    <property type="entry name" value="zf-RING_2"/>
    <property type="match status" value="1"/>
</dbReference>
<protein>
    <recommendedName>
        <fullName evidence="6">RING-type domain-containing protein</fullName>
    </recommendedName>
</protein>
<keyword evidence="3" id="KW-0862">Zinc</keyword>
<organism evidence="7 8">
    <name type="scientific">Plenodomus tracheiphilus IPT5</name>
    <dbReference type="NCBI Taxonomy" id="1408161"/>
    <lineage>
        <taxon>Eukaryota</taxon>
        <taxon>Fungi</taxon>
        <taxon>Dikarya</taxon>
        <taxon>Ascomycota</taxon>
        <taxon>Pezizomycotina</taxon>
        <taxon>Dothideomycetes</taxon>
        <taxon>Pleosporomycetidae</taxon>
        <taxon>Pleosporales</taxon>
        <taxon>Pleosporineae</taxon>
        <taxon>Leptosphaeriaceae</taxon>
        <taxon>Plenodomus</taxon>
    </lineage>
</organism>
<evidence type="ECO:0000256" key="4">
    <source>
        <dbReference type="PROSITE-ProRule" id="PRU00175"/>
    </source>
</evidence>
<dbReference type="GO" id="GO:0061630">
    <property type="term" value="F:ubiquitin protein ligase activity"/>
    <property type="evidence" value="ECO:0007669"/>
    <property type="project" value="TreeGrafter"/>
</dbReference>
<dbReference type="PROSITE" id="PS50089">
    <property type="entry name" value="ZF_RING_2"/>
    <property type="match status" value="1"/>
</dbReference>
<evidence type="ECO:0000256" key="2">
    <source>
        <dbReference type="ARBA" id="ARBA00022771"/>
    </source>
</evidence>
<dbReference type="GO" id="GO:0008270">
    <property type="term" value="F:zinc ion binding"/>
    <property type="evidence" value="ECO:0007669"/>
    <property type="project" value="UniProtKB-KW"/>
</dbReference>
<dbReference type="InterPro" id="IPR001841">
    <property type="entry name" value="Znf_RING"/>
</dbReference>
<sequence length="385" mass="43678">MGDSSSTELVQQPSPALDRELAVQLELREALGINALPAFASLLSTYRWEPLSIRRIIQWIGVHVWEAVDQYTRFHLGSGGFLNDTFENFVQKVISKYSTWLTIKLGRGPDPWFDEPCEIDIRSVMLLLLHDAGNLVMGGNMPYLIRETRNEVFIGGLEWSLLRKTFAAMREVAQSCGSDCAQEYDRYLGEFQLLPLLEPDAEPVLGWTWLRDRHPPEEEDLLEAFDTSESVEPSESDEGEFENDLELNQGWDDQVHEPTGPDLKIEDHTLAVARTSELHEEDCSICCETLNVSERVRKLVPIKTECGHCFHYGCLSELINGIYEFSNLCPFCRAEICPKRQQCLKKEYRTSGESTSDNSRSEQDNEAISTRDLQDGSGDVVMTDA</sequence>
<dbReference type="CDD" id="cd16448">
    <property type="entry name" value="RING-H2"/>
    <property type="match status" value="1"/>
</dbReference>
<feature type="domain" description="RING-type" evidence="6">
    <location>
        <begin position="283"/>
        <end position="333"/>
    </location>
</feature>